<accession>A0A5N5FW32</accession>
<sequence>MTFGGLREAVGLKRIADGAIGGMLGLGDAKSETCDHWMQGWSTWEGTTGSAWVACGETMGGAVGASSHDACGGSDVGGGCGAAIEATAEARELGGELGRSLGEGVTYGGGEDSGI</sequence>
<evidence type="ECO:0000313" key="2">
    <source>
        <dbReference type="Proteomes" id="UP000327157"/>
    </source>
</evidence>
<comment type="caution">
    <text evidence="1">The sequence shown here is derived from an EMBL/GenBank/DDBJ whole genome shotgun (WGS) entry which is preliminary data.</text>
</comment>
<reference evidence="1 2" key="3">
    <citation type="submission" date="2019-11" db="EMBL/GenBank/DDBJ databases">
        <title>A de novo genome assembly of a pear dwarfing rootstock.</title>
        <authorList>
            <person name="Wang F."/>
            <person name="Wang J."/>
            <person name="Li S."/>
            <person name="Zhang Y."/>
            <person name="Fang M."/>
            <person name="Ma L."/>
            <person name="Zhao Y."/>
            <person name="Jiang S."/>
        </authorList>
    </citation>
    <scope>NUCLEOTIDE SEQUENCE [LARGE SCALE GENOMIC DNA]</scope>
    <source>
        <strain evidence="1">S2</strain>
        <tissue evidence="1">Leaf</tissue>
    </source>
</reference>
<dbReference type="AlphaFoldDB" id="A0A5N5FW32"/>
<dbReference type="EMBL" id="SMOL01000559">
    <property type="protein sequence ID" value="KAB2607345.1"/>
    <property type="molecule type" value="Genomic_DNA"/>
</dbReference>
<evidence type="ECO:0000313" key="1">
    <source>
        <dbReference type="EMBL" id="KAB2607345.1"/>
    </source>
</evidence>
<reference evidence="1 2" key="1">
    <citation type="submission" date="2019-09" db="EMBL/GenBank/DDBJ databases">
        <authorList>
            <person name="Ou C."/>
        </authorList>
    </citation>
    <scope>NUCLEOTIDE SEQUENCE [LARGE SCALE GENOMIC DNA]</scope>
    <source>
        <strain evidence="1">S2</strain>
        <tissue evidence="1">Leaf</tissue>
    </source>
</reference>
<gene>
    <name evidence="1" type="ORF">D8674_007062</name>
</gene>
<keyword evidence="2" id="KW-1185">Reference proteome</keyword>
<name>A0A5N5FW32_9ROSA</name>
<dbReference type="Proteomes" id="UP000327157">
    <property type="component" value="Chromosome 11"/>
</dbReference>
<reference evidence="2" key="2">
    <citation type="submission" date="2019-10" db="EMBL/GenBank/DDBJ databases">
        <title>A de novo genome assembly of a pear dwarfing rootstock.</title>
        <authorList>
            <person name="Wang F."/>
            <person name="Wang J."/>
            <person name="Li S."/>
            <person name="Zhang Y."/>
            <person name="Fang M."/>
            <person name="Ma L."/>
            <person name="Zhao Y."/>
            <person name="Jiang S."/>
        </authorList>
    </citation>
    <scope>NUCLEOTIDE SEQUENCE [LARGE SCALE GENOMIC DNA]</scope>
</reference>
<proteinExistence type="predicted"/>
<protein>
    <submittedName>
        <fullName evidence="1">Uncharacterized protein</fullName>
    </submittedName>
</protein>
<organism evidence="1 2">
    <name type="scientific">Pyrus ussuriensis x Pyrus communis</name>
    <dbReference type="NCBI Taxonomy" id="2448454"/>
    <lineage>
        <taxon>Eukaryota</taxon>
        <taxon>Viridiplantae</taxon>
        <taxon>Streptophyta</taxon>
        <taxon>Embryophyta</taxon>
        <taxon>Tracheophyta</taxon>
        <taxon>Spermatophyta</taxon>
        <taxon>Magnoliopsida</taxon>
        <taxon>eudicotyledons</taxon>
        <taxon>Gunneridae</taxon>
        <taxon>Pentapetalae</taxon>
        <taxon>rosids</taxon>
        <taxon>fabids</taxon>
        <taxon>Rosales</taxon>
        <taxon>Rosaceae</taxon>
        <taxon>Amygdaloideae</taxon>
        <taxon>Maleae</taxon>
        <taxon>Pyrus</taxon>
    </lineage>
</organism>